<accession>A0AAE1CZ20</accession>
<dbReference type="PANTHER" id="PTHR24248">
    <property type="entry name" value="ADRENERGIC RECEPTOR-RELATED G-PROTEIN COUPLED RECEPTOR"/>
    <property type="match status" value="1"/>
</dbReference>
<keyword evidence="6 10" id="KW-0472">Membrane</keyword>
<feature type="transmembrane region" description="Helical" evidence="10">
    <location>
        <begin position="202"/>
        <end position="224"/>
    </location>
</feature>
<dbReference type="Proteomes" id="UP001283361">
    <property type="component" value="Unassembled WGS sequence"/>
</dbReference>
<keyword evidence="8 9" id="KW-0807">Transducer</keyword>
<keyword evidence="7 9" id="KW-0675">Receptor</keyword>
<evidence type="ECO:0000313" key="12">
    <source>
        <dbReference type="EMBL" id="KAK3746688.1"/>
    </source>
</evidence>
<keyword evidence="5 9" id="KW-0297">G-protein coupled receptor</keyword>
<keyword evidence="4 10" id="KW-1133">Transmembrane helix</keyword>
<evidence type="ECO:0000256" key="7">
    <source>
        <dbReference type="ARBA" id="ARBA00023170"/>
    </source>
</evidence>
<feature type="transmembrane region" description="Helical" evidence="10">
    <location>
        <begin position="39"/>
        <end position="61"/>
    </location>
</feature>
<evidence type="ECO:0000256" key="3">
    <source>
        <dbReference type="ARBA" id="ARBA00022692"/>
    </source>
</evidence>
<feature type="transmembrane region" description="Helical" evidence="10">
    <location>
        <begin position="73"/>
        <end position="94"/>
    </location>
</feature>
<feature type="transmembrane region" description="Helical" evidence="10">
    <location>
        <begin position="495"/>
        <end position="518"/>
    </location>
</feature>
<dbReference type="Gene3D" id="1.20.1070.10">
    <property type="entry name" value="Rhodopsin 7-helix transmembrane proteins"/>
    <property type="match status" value="2"/>
</dbReference>
<dbReference type="Pfam" id="PF00001">
    <property type="entry name" value="7tm_1"/>
    <property type="match status" value="1"/>
</dbReference>
<proteinExistence type="inferred from homology"/>
<protein>
    <recommendedName>
        <fullName evidence="11">G-protein coupled receptors family 1 profile domain-containing protein</fullName>
    </recommendedName>
</protein>
<dbReference type="InterPro" id="IPR017452">
    <property type="entry name" value="GPCR_Rhodpsn_7TM"/>
</dbReference>
<dbReference type="PRINTS" id="PR00237">
    <property type="entry name" value="GPCRRHODOPSN"/>
</dbReference>
<keyword evidence="13" id="KW-1185">Reference proteome</keyword>
<dbReference type="AlphaFoldDB" id="A0AAE1CZ20"/>
<dbReference type="GO" id="GO:0004930">
    <property type="term" value="F:G protein-coupled receptor activity"/>
    <property type="evidence" value="ECO:0007669"/>
    <property type="project" value="UniProtKB-KW"/>
</dbReference>
<comment type="caution">
    <text evidence="12">The sequence shown here is derived from an EMBL/GenBank/DDBJ whole genome shotgun (WGS) entry which is preliminary data.</text>
</comment>
<feature type="transmembrane region" description="Helical" evidence="10">
    <location>
        <begin position="160"/>
        <end position="182"/>
    </location>
</feature>
<dbReference type="GO" id="GO:0005886">
    <property type="term" value="C:plasma membrane"/>
    <property type="evidence" value="ECO:0007669"/>
    <property type="project" value="UniProtKB-SubCell"/>
</dbReference>
<evidence type="ECO:0000256" key="6">
    <source>
        <dbReference type="ARBA" id="ARBA00023136"/>
    </source>
</evidence>
<evidence type="ECO:0000256" key="9">
    <source>
        <dbReference type="RuleBase" id="RU000688"/>
    </source>
</evidence>
<feature type="transmembrane region" description="Helical" evidence="10">
    <location>
        <begin position="459"/>
        <end position="483"/>
    </location>
</feature>
<organism evidence="12 13">
    <name type="scientific">Elysia crispata</name>
    <name type="common">lettuce slug</name>
    <dbReference type="NCBI Taxonomy" id="231223"/>
    <lineage>
        <taxon>Eukaryota</taxon>
        <taxon>Metazoa</taxon>
        <taxon>Spiralia</taxon>
        <taxon>Lophotrochozoa</taxon>
        <taxon>Mollusca</taxon>
        <taxon>Gastropoda</taxon>
        <taxon>Heterobranchia</taxon>
        <taxon>Euthyneura</taxon>
        <taxon>Panpulmonata</taxon>
        <taxon>Sacoglossa</taxon>
        <taxon>Placobranchoidea</taxon>
        <taxon>Plakobranchidae</taxon>
        <taxon>Elysia</taxon>
    </lineage>
</organism>
<evidence type="ECO:0000256" key="5">
    <source>
        <dbReference type="ARBA" id="ARBA00023040"/>
    </source>
</evidence>
<sequence length="537" mass="59243">MSTSEGNRDTSTLTLVTAVMHISEQNGCSDRHIDDGGGLATFAVIVGVCLICENLLLINVIVRTRTLHTNTNILVASLAITDVLVGVQVCIMGLSEQPTGLRSWLELTPYQVRIFDSFLTGLNYSLVTVSITHLSVLTLDRYLYLLWPFHYQIRVTRRKVLATAGILWTLGLVYLLSAIIILRKPEYHMVCIIWDTPAEYGTWPLVSVYVVSMFVVFASTKGITNIALRHRRKRQPILMARKSNPLRPFSKGKPMENDGIAEICTTMKSPSGICQISKIDCGVKNIVIDSSFTNMNLEDTTESGIVKSVNYMTSNIRLSGNSMASSQSGSPNTDANVGTYVAQDETLHEINMVNSTLQRGAVNSSKLFGEKNDKTCNAVGAGLAASNDVANSVKEILFLDMNKSLEQQSIVIRREHTGLCTSSSEVEGKPAPANTVDAYNKIKQQEGSTRLLSKENVKIIKFVFIMCGCFLLCTLIPLFSFVIKSTYPDFSVPKYLNPVMLIMLGSNSGMNFLIITLMNKDFRASLIKTLPRCRLSS</sequence>
<gene>
    <name evidence="12" type="ORF">RRG08_008200</name>
</gene>
<name>A0AAE1CZ20_9GAST</name>
<comment type="similarity">
    <text evidence="9">Belongs to the G-protein coupled receptor 1 family.</text>
</comment>
<evidence type="ECO:0000256" key="4">
    <source>
        <dbReference type="ARBA" id="ARBA00022989"/>
    </source>
</evidence>
<keyword evidence="2" id="KW-1003">Cell membrane</keyword>
<dbReference type="PROSITE" id="PS00237">
    <property type="entry name" value="G_PROTEIN_RECEP_F1_1"/>
    <property type="match status" value="1"/>
</dbReference>
<comment type="subcellular location">
    <subcellularLocation>
        <location evidence="1">Cell membrane</location>
        <topology evidence="1">Multi-pass membrane protein</topology>
    </subcellularLocation>
</comment>
<dbReference type="InterPro" id="IPR000276">
    <property type="entry name" value="GPCR_Rhodpsn"/>
</dbReference>
<evidence type="ECO:0000256" key="1">
    <source>
        <dbReference type="ARBA" id="ARBA00004651"/>
    </source>
</evidence>
<evidence type="ECO:0000259" key="11">
    <source>
        <dbReference type="PROSITE" id="PS50262"/>
    </source>
</evidence>
<keyword evidence="3 9" id="KW-0812">Transmembrane</keyword>
<evidence type="ECO:0000313" key="13">
    <source>
        <dbReference type="Proteomes" id="UP001283361"/>
    </source>
</evidence>
<reference evidence="12" key="1">
    <citation type="journal article" date="2023" name="G3 (Bethesda)">
        <title>A reference genome for the long-term kleptoplast-retaining sea slug Elysia crispata morphotype clarki.</title>
        <authorList>
            <person name="Eastman K.E."/>
            <person name="Pendleton A.L."/>
            <person name="Shaikh M.A."/>
            <person name="Suttiyut T."/>
            <person name="Ogas R."/>
            <person name="Tomko P."/>
            <person name="Gavelis G."/>
            <person name="Widhalm J.R."/>
            <person name="Wisecaver J.H."/>
        </authorList>
    </citation>
    <scope>NUCLEOTIDE SEQUENCE</scope>
    <source>
        <strain evidence="12">ECLA1</strain>
    </source>
</reference>
<dbReference type="SUPFAM" id="SSF81321">
    <property type="entry name" value="Family A G protein-coupled receptor-like"/>
    <property type="match status" value="1"/>
</dbReference>
<evidence type="ECO:0000256" key="8">
    <source>
        <dbReference type="ARBA" id="ARBA00023224"/>
    </source>
</evidence>
<evidence type="ECO:0000256" key="10">
    <source>
        <dbReference type="SAM" id="Phobius"/>
    </source>
</evidence>
<dbReference type="PROSITE" id="PS50262">
    <property type="entry name" value="G_PROTEIN_RECEP_F1_2"/>
    <property type="match status" value="1"/>
</dbReference>
<feature type="domain" description="G-protein coupled receptors family 1 profile" evidence="11">
    <location>
        <begin position="53"/>
        <end position="515"/>
    </location>
</feature>
<dbReference type="EMBL" id="JAWDGP010006121">
    <property type="protein sequence ID" value="KAK3746688.1"/>
    <property type="molecule type" value="Genomic_DNA"/>
</dbReference>
<feature type="transmembrane region" description="Helical" evidence="10">
    <location>
        <begin position="114"/>
        <end position="139"/>
    </location>
</feature>
<evidence type="ECO:0000256" key="2">
    <source>
        <dbReference type="ARBA" id="ARBA00022475"/>
    </source>
</evidence>